<accession>A0A811T9D9</accession>
<proteinExistence type="predicted"/>
<sequence>MTDNTHNTEIKKVLLLLKNMVYESTSPLETLRFAKYYRKKGLDVIVVLWGPMGVLLGKAGKRGGTPKYDEKMEECLNLGVVFRCCRLGSDIIGVNESELIQGVEIIEAHAVAELFLKYSQPGHMIISL</sequence>
<evidence type="ECO:0000313" key="2">
    <source>
        <dbReference type="Proteomes" id="UP000612009"/>
    </source>
</evidence>
<dbReference type="PANTHER" id="PTHR34655:SF2">
    <property type="entry name" value="PEROXIREDOXIN FAMILY PROTEIN"/>
    <property type="match status" value="1"/>
</dbReference>
<dbReference type="InterPro" id="IPR003787">
    <property type="entry name" value="Sulphur_relay_DsrE/F-like"/>
</dbReference>
<dbReference type="PANTHER" id="PTHR34655">
    <property type="entry name" value="CONSERVED WITHIN P. AEROPHILUM"/>
    <property type="match status" value="1"/>
</dbReference>
<dbReference type="Pfam" id="PF02635">
    <property type="entry name" value="DsrE"/>
    <property type="match status" value="1"/>
</dbReference>
<dbReference type="InterPro" id="IPR027396">
    <property type="entry name" value="DsrEFH-like"/>
</dbReference>
<evidence type="ECO:0008006" key="3">
    <source>
        <dbReference type="Google" id="ProtNLM"/>
    </source>
</evidence>
<dbReference type="AlphaFoldDB" id="A0A811T9D9"/>
<dbReference type="Proteomes" id="UP000612009">
    <property type="component" value="Unassembled WGS sequence"/>
</dbReference>
<comment type="caution">
    <text evidence="1">The sequence shown here is derived from an EMBL/GenBank/DDBJ whole genome shotgun (WGS) entry which is preliminary data.</text>
</comment>
<reference evidence="1" key="1">
    <citation type="submission" date="2020-10" db="EMBL/GenBank/DDBJ databases">
        <authorList>
            <person name="Hahn C.J."/>
            <person name="Laso-Perez R."/>
            <person name="Vulcano F."/>
            <person name="Vaziourakis K.-M."/>
            <person name="Stokke R."/>
            <person name="Steen I.H."/>
            <person name="Teske A."/>
            <person name="Boetius A."/>
            <person name="Liebeke M."/>
            <person name="Amann R."/>
            <person name="Knittel K."/>
        </authorList>
    </citation>
    <scope>NUCLEOTIDE SEQUENCE</scope>
    <source>
        <strain evidence="1">Gfbio:e3339647-f889-4370-9287-4fb5cb688e4c:AG392J18_GoMArc1</strain>
    </source>
</reference>
<name>A0A811T9D9_9EURY</name>
<dbReference type="SUPFAM" id="SSF75169">
    <property type="entry name" value="DsrEFH-like"/>
    <property type="match status" value="1"/>
</dbReference>
<dbReference type="Gene3D" id="3.40.1260.10">
    <property type="entry name" value="DsrEFH-like"/>
    <property type="match status" value="1"/>
</dbReference>
<evidence type="ECO:0000313" key="1">
    <source>
        <dbReference type="EMBL" id="CAD6492079.1"/>
    </source>
</evidence>
<protein>
    <recommendedName>
        <fullName evidence="3">Peroxiredoxin</fullName>
    </recommendedName>
</protein>
<dbReference type="EMBL" id="CAJHIR010000010">
    <property type="protein sequence ID" value="CAD6492079.1"/>
    <property type="molecule type" value="Genomic_DNA"/>
</dbReference>
<organism evidence="1 2">
    <name type="scientific">Candidatus Argoarchaeum ethanivorans</name>
    <dbReference type="NCBI Taxonomy" id="2608793"/>
    <lineage>
        <taxon>Archaea</taxon>
        <taxon>Methanobacteriati</taxon>
        <taxon>Methanobacteriota</taxon>
        <taxon>Stenosarchaea group</taxon>
        <taxon>Methanomicrobia</taxon>
        <taxon>Methanosarcinales</taxon>
        <taxon>Methanosarcinales incertae sedis</taxon>
        <taxon>GOM Arc I cluster</taxon>
        <taxon>Candidatus Argoarchaeum</taxon>
    </lineage>
</organism>
<gene>
    <name evidence="1" type="ORF">LAKADJCE_00235</name>
</gene>